<dbReference type="GO" id="GO:0048046">
    <property type="term" value="C:apoplast"/>
    <property type="evidence" value="ECO:0007669"/>
    <property type="project" value="UniProtKB-SubCell"/>
</dbReference>
<protein>
    <submittedName>
        <fullName evidence="6">Protein EXORDIUM-like 2</fullName>
    </submittedName>
</protein>
<evidence type="ECO:0000256" key="5">
    <source>
        <dbReference type="ARBA" id="ARBA00023591"/>
    </source>
</evidence>
<dbReference type="Proteomes" id="UP000436088">
    <property type="component" value="Unassembled WGS sequence"/>
</dbReference>
<proteinExistence type="inferred from homology"/>
<keyword evidence="3" id="KW-0964">Secreted</keyword>
<dbReference type="PANTHER" id="PTHR31279:SF3">
    <property type="entry name" value="PROTEIN EXORDIUM-LIKE 2"/>
    <property type="match status" value="1"/>
</dbReference>
<evidence type="ECO:0000256" key="1">
    <source>
        <dbReference type="ARBA" id="ARBA00004271"/>
    </source>
</evidence>
<evidence type="ECO:0000256" key="3">
    <source>
        <dbReference type="ARBA" id="ARBA00022525"/>
    </source>
</evidence>
<dbReference type="EMBL" id="VEPZ02000908">
    <property type="protein sequence ID" value="KAE8711751.1"/>
    <property type="molecule type" value="Genomic_DNA"/>
</dbReference>
<dbReference type="Pfam" id="PF04674">
    <property type="entry name" value="Phi_1"/>
    <property type="match status" value="1"/>
</dbReference>
<keyword evidence="2" id="KW-0052">Apoplast</keyword>
<gene>
    <name evidence="6" type="ORF">F3Y22_tig00110279pilonHSYRG00118</name>
</gene>
<comment type="caution">
    <text evidence="6">The sequence shown here is derived from an EMBL/GenBank/DDBJ whole genome shotgun (WGS) entry which is preliminary data.</text>
</comment>
<evidence type="ECO:0000313" key="7">
    <source>
        <dbReference type="Proteomes" id="UP000436088"/>
    </source>
</evidence>
<dbReference type="AlphaFoldDB" id="A0A6A3B5G3"/>
<keyword evidence="4" id="KW-0732">Signal</keyword>
<dbReference type="PANTHER" id="PTHR31279">
    <property type="entry name" value="PROTEIN EXORDIUM-LIKE 5"/>
    <property type="match status" value="1"/>
</dbReference>
<comment type="similarity">
    <text evidence="5">Belongs to the EXORDIUM family.</text>
</comment>
<evidence type="ECO:0000313" key="6">
    <source>
        <dbReference type="EMBL" id="KAE8711751.1"/>
    </source>
</evidence>
<sequence length="109" mass="12341">MTKIKTSLYSSAISVLPLNMAQIYHLVATLLLLCYIKLSSSELVQQQPLVLKYHNGPLLKGRITVNLIWYGKFTPIQRSIIVDFINSLNSDNAALPPTSSWWKTTENYT</sequence>
<keyword evidence="7" id="KW-1185">Reference proteome</keyword>
<accession>A0A6A3B5G3</accession>
<name>A0A6A3B5G3_HIBSY</name>
<organism evidence="6 7">
    <name type="scientific">Hibiscus syriacus</name>
    <name type="common">Rose of Sharon</name>
    <dbReference type="NCBI Taxonomy" id="106335"/>
    <lineage>
        <taxon>Eukaryota</taxon>
        <taxon>Viridiplantae</taxon>
        <taxon>Streptophyta</taxon>
        <taxon>Embryophyta</taxon>
        <taxon>Tracheophyta</taxon>
        <taxon>Spermatophyta</taxon>
        <taxon>Magnoliopsida</taxon>
        <taxon>eudicotyledons</taxon>
        <taxon>Gunneridae</taxon>
        <taxon>Pentapetalae</taxon>
        <taxon>rosids</taxon>
        <taxon>malvids</taxon>
        <taxon>Malvales</taxon>
        <taxon>Malvaceae</taxon>
        <taxon>Malvoideae</taxon>
        <taxon>Hibiscus</taxon>
    </lineage>
</organism>
<reference evidence="6" key="1">
    <citation type="submission" date="2019-09" db="EMBL/GenBank/DDBJ databases">
        <title>Draft genome information of white flower Hibiscus syriacus.</title>
        <authorList>
            <person name="Kim Y.-M."/>
        </authorList>
    </citation>
    <scope>NUCLEOTIDE SEQUENCE [LARGE SCALE GENOMIC DNA]</scope>
    <source>
        <strain evidence="6">YM2019G1</strain>
    </source>
</reference>
<evidence type="ECO:0000256" key="2">
    <source>
        <dbReference type="ARBA" id="ARBA00022523"/>
    </source>
</evidence>
<comment type="subcellular location">
    <subcellularLocation>
        <location evidence="1">Secreted</location>
        <location evidence="1">Extracellular space</location>
        <location evidence="1">Apoplast</location>
    </subcellularLocation>
</comment>
<evidence type="ECO:0000256" key="4">
    <source>
        <dbReference type="ARBA" id="ARBA00022729"/>
    </source>
</evidence>
<dbReference type="InterPro" id="IPR006766">
    <property type="entry name" value="EXORDIUM-like"/>
</dbReference>